<dbReference type="GO" id="GO:0010447">
    <property type="term" value="P:response to acidic pH"/>
    <property type="evidence" value="ECO:0007669"/>
    <property type="project" value="InterPro"/>
</dbReference>
<comment type="subcellular location">
    <subcellularLocation>
        <location evidence="1">Nucleus</location>
    </subcellularLocation>
</comment>
<keyword evidence="7" id="KW-0804">Transcription</keyword>
<dbReference type="InterPro" id="IPR058196">
    <property type="entry name" value="zf-C2H2_STOP1/2_C"/>
</dbReference>
<dbReference type="InterPro" id="IPR044300">
    <property type="entry name" value="STOP1/2"/>
</dbReference>
<evidence type="ECO:0000256" key="1">
    <source>
        <dbReference type="ARBA" id="ARBA00004123"/>
    </source>
</evidence>
<dbReference type="Gene3D" id="3.30.160.60">
    <property type="entry name" value="Classic Zinc Finger"/>
    <property type="match status" value="1"/>
</dbReference>
<evidence type="ECO:0000313" key="11">
    <source>
        <dbReference type="EMBL" id="KAL0390580.1"/>
    </source>
</evidence>
<dbReference type="SUPFAM" id="SSF57667">
    <property type="entry name" value="beta-beta-alpha zinc fingers"/>
    <property type="match status" value="1"/>
</dbReference>
<dbReference type="AlphaFoldDB" id="A0AAW2SDJ4"/>
<evidence type="ECO:0000256" key="9">
    <source>
        <dbReference type="PROSITE-ProRule" id="PRU00042"/>
    </source>
</evidence>
<dbReference type="PROSITE" id="PS50157">
    <property type="entry name" value="ZINC_FINGER_C2H2_2"/>
    <property type="match status" value="1"/>
</dbReference>
<gene>
    <name evidence="11" type="ORF">Scaly_0415100</name>
</gene>
<keyword evidence="3" id="KW-0677">Repeat</keyword>
<keyword evidence="4 9" id="KW-0863">Zinc-finger</keyword>
<keyword evidence="8" id="KW-0539">Nucleus</keyword>
<dbReference type="SMART" id="SM00355">
    <property type="entry name" value="ZnF_C2H2"/>
    <property type="match status" value="3"/>
</dbReference>
<keyword evidence="5" id="KW-0862">Zinc</keyword>
<evidence type="ECO:0000256" key="6">
    <source>
        <dbReference type="ARBA" id="ARBA00023015"/>
    </source>
</evidence>
<dbReference type="PANTHER" id="PTHR46352">
    <property type="entry name" value="PROTEIN SENSITIVE TO PROTON RHIZOTOXICITY 1"/>
    <property type="match status" value="1"/>
</dbReference>
<accession>A0AAW2SDJ4</accession>
<protein>
    <submittedName>
        <fullName evidence="11">Protein SENSITIVE TO PROTON RHIZOTOXICITY 2</fullName>
    </submittedName>
</protein>
<evidence type="ECO:0000256" key="3">
    <source>
        <dbReference type="ARBA" id="ARBA00022737"/>
    </source>
</evidence>
<keyword evidence="2" id="KW-0479">Metal-binding</keyword>
<dbReference type="GO" id="GO:0008270">
    <property type="term" value="F:zinc ion binding"/>
    <property type="evidence" value="ECO:0007669"/>
    <property type="project" value="UniProtKB-KW"/>
</dbReference>
<dbReference type="Pfam" id="PF23118">
    <property type="entry name" value="zf-C2H2_STOP2_C"/>
    <property type="match status" value="1"/>
</dbReference>
<evidence type="ECO:0000256" key="8">
    <source>
        <dbReference type="ARBA" id="ARBA00023242"/>
    </source>
</evidence>
<feature type="domain" description="C2H2-type" evidence="10">
    <location>
        <begin position="214"/>
        <end position="241"/>
    </location>
</feature>
<evidence type="ECO:0000256" key="4">
    <source>
        <dbReference type="ARBA" id="ARBA00022771"/>
    </source>
</evidence>
<dbReference type="InterPro" id="IPR013087">
    <property type="entry name" value="Znf_C2H2_type"/>
</dbReference>
<dbReference type="PANTHER" id="PTHR46352:SF8">
    <property type="entry name" value="PROTEIN SENSITIVE TO PROTON RHIZOTOXICITY 2"/>
    <property type="match status" value="1"/>
</dbReference>
<dbReference type="GO" id="GO:0010044">
    <property type="term" value="P:response to aluminum ion"/>
    <property type="evidence" value="ECO:0007669"/>
    <property type="project" value="InterPro"/>
</dbReference>
<dbReference type="GO" id="GO:0005634">
    <property type="term" value="C:nucleus"/>
    <property type="evidence" value="ECO:0007669"/>
    <property type="project" value="UniProtKB-SubCell"/>
</dbReference>
<evidence type="ECO:0000259" key="10">
    <source>
        <dbReference type="PROSITE" id="PS50157"/>
    </source>
</evidence>
<dbReference type="InterPro" id="IPR036236">
    <property type="entry name" value="Znf_C2H2_sf"/>
</dbReference>
<name>A0AAW2SDJ4_9LAMI</name>
<evidence type="ECO:0000256" key="5">
    <source>
        <dbReference type="ARBA" id="ARBA00022833"/>
    </source>
</evidence>
<proteinExistence type="predicted"/>
<dbReference type="Pfam" id="PF23115">
    <property type="entry name" value="zf-C2H2_STOP2_3rd"/>
    <property type="match status" value="1"/>
</dbReference>
<sequence>MMITGATSCYPDGPQGIPIYGSGPDQEVISSSLEANSSAPSTHPSSFLYNLSVLKDKVHQVQSLASIFFSPDHGHPPESTAIAVPTMGTLIQEIIVTASSMMFACQQMALGSPSINNNATFDLHAHHRPSNKTTNAASAGGLAHRLTILPWMKKGPRQPSFPVIMTRLITGSNCARELPQKTETNEGSSQGLLSPKNYDIVELDAADLLAKYTHYCQVCGKGFKRDANLRMHMRAHGDEYKSSAALSNPMKNASNMSGESNIPRLPRKYSCPQEGCRWNKNHAKFQPLKSMICVKNHYKRSHCPKMYVCKRCNRKQFSVLSDLRTHEKHCGDLKWLCSCGTTFSRKDKLMGHVALFIGHKPVINSSMKLGSGPQNSAQMQVDQSSAFAVGGNLLAWYSV</sequence>
<evidence type="ECO:0000256" key="7">
    <source>
        <dbReference type="ARBA" id="ARBA00023163"/>
    </source>
</evidence>
<keyword evidence="6" id="KW-0805">Transcription regulation</keyword>
<reference evidence="11" key="2">
    <citation type="journal article" date="2024" name="Plant">
        <title>Genomic evolution and insights into agronomic trait innovations of Sesamum species.</title>
        <authorList>
            <person name="Miao H."/>
            <person name="Wang L."/>
            <person name="Qu L."/>
            <person name="Liu H."/>
            <person name="Sun Y."/>
            <person name="Le M."/>
            <person name="Wang Q."/>
            <person name="Wei S."/>
            <person name="Zheng Y."/>
            <person name="Lin W."/>
            <person name="Duan Y."/>
            <person name="Cao H."/>
            <person name="Xiong S."/>
            <person name="Wang X."/>
            <person name="Wei L."/>
            <person name="Li C."/>
            <person name="Ma Q."/>
            <person name="Ju M."/>
            <person name="Zhao R."/>
            <person name="Li G."/>
            <person name="Mu C."/>
            <person name="Tian Q."/>
            <person name="Mei H."/>
            <person name="Zhang T."/>
            <person name="Gao T."/>
            <person name="Zhang H."/>
        </authorList>
    </citation>
    <scope>NUCLEOTIDE SEQUENCE</scope>
    <source>
        <strain evidence="11">KEN8</strain>
    </source>
</reference>
<dbReference type="EMBL" id="JACGWM010000002">
    <property type="protein sequence ID" value="KAL0390580.1"/>
    <property type="molecule type" value="Genomic_DNA"/>
</dbReference>
<comment type="caution">
    <text evidence="11">The sequence shown here is derived from an EMBL/GenBank/DDBJ whole genome shotgun (WGS) entry which is preliminary data.</text>
</comment>
<dbReference type="PROSITE" id="PS00028">
    <property type="entry name" value="ZINC_FINGER_C2H2_1"/>
    <property type="match status" value="1"/>
</dbReference>
<evidence type="ECO:0000256" key="2">
    <source>
        <dbReference type="ARBA" id="ARBA00022723"/>
    </source>
</evidence>
<reference evidence="11" key="1">
    <citation type="submission" date="2020-06" db="EMBL/GenBank/DDBJ databases">
        <authorList>
            <person name="Li T."/>
            <person name="Hu X."/>
            <person name="Zhang T."/>
            <person name="Song X."/>
            <person name="Zhang H."/>
            <person name="Dai N."/>
            <person name="Sheng W."/>
            <person name="Hou X."/>
            <person name="Wei L."/>
        </authorList>
    </citation>
    <scope>NUCLEOTIDE SEQUENCE</scope>
    <source>
        <strain evidence="11">KEN8</strain>
        <tissue evidence="11">Leaf</tissue>
    </source>
</reference>
<dbReference type="FunFam" id="3.30.160.60:FF:000145">
    <property type="entry name" value="Zinc finger protein 574"/>
    <property type="match status" value="1"/>
</dbReference>
<dbReference type="InterPro" id="IPR059161">
    <property type="entry name" value="Znf-C2H2_STOP1/2_3rd"/>
</dbReference>
<dbReference type="Pfam" id="PF13912">
    <property type="entry name" value="zf-C2H2_6"/>
    <property type="match status" value="1"/>
</dbReference>
<organism evidence="11">
    <name type="scientific">Sesamum calycinum</name>
    <dbReference type="NCBI Taxonomy" id="2727403"/>
    <lineage>
        <taxon>Eukaryota</taxon>
        <taxon>Viridiplantae</taxon>
        <taxon>Streptophyta</taxon>
        <taxon>Embryophyta</taxon>
        <taxon>Tracheophyta</taxon>
        <taxon>Spermatophyta</taxon>
        <taxon>Magnoliopsida</taxon>
        <taxon>eudicotyledons</taxon>
        <taxon>Gunneridae</taxon>
        <taxon>Pentapetalae</taxon>
        <taxon>asterids</taxon>
        <taxon>lamiids</taxon>
        <taxon>Lamiales</taxon>
        <taxon>Pedaliaceae</taxon>
        <taxon>Sesamum</taxon>
    </lineage>
</organism>